<dbReference type="InterPro" id="IPR036865">
    <property type="entry name" value="CRAL-TRIO_dom_sf"/>
</dbReference>
<comment type="caution">
    <text evidence="2">The sequence shown here is derived from an EMBL/GenBank/DDBJ whole genome shotgun (WGS) entry which is preliminary data.</text>
</comment>
<evidence type="ECO:0000313" key="2">
    <source>
        <dbReference type="EMBL" id="CAB9528262.1"/>
    </source>
</evidence>
<sequence>MMLLNEVQLEGAGSGGGAVILGDDSSDAVNEEDLEDLAAQFQGAMEDDFRELEDAGNQNKVVPGDEVQETNNGRMRLTDQEREWAINIKMAAERQPDLDNMSDFWYAQIALYDQDNVEAALHRIHNMQTFFREHKVVDNWNNGERHIRECMNAFPGFFLAFSYSPSGGNYSLVLDCIKCNKTVSNRFDQAIGSLIRSFYFLFNAASPDFESQRNGLYCITECKDFDWTKTFGLSEVRRLWEELGLVYPIIYDKLEHVHPTIEVTLLWSLTKRFLKREIHKKFAFTSCSEVARLDQIYLVPTMEAANERFLESVKEALLRRCENEANFAL</sequence>
<organism evidence="2 3">
    <name type="scientific">Seminavis robusta</name>
    <dbReference type="NCBI Taxonomy" id="568900"/>
    <lineage>
        <taxon>Eukaryota</taxon>
        <taxon>Sar</taxon>
        <taxon>Stramenopiles</taxon>
        <taxon>Ochrophyta</taxon>
        <taxon>Bacillariophyta</taxon>
        <taxon>Bacillariophyceae</taxon>
        <taxon>Bacillariophycidae</taxon>
        <taxon>Naviculales</taxon>
        <taxon>Naviculaceae</taxon>
        <taxon>Seminavis</taxon>
    </lineage>
</organism>
<proteinExistence type="predicted"/>
<dbReference type="SUPFAM" id="SSF52087">
    <property type="entry name" value="CRAL/TRIO domain"/>
    <property type="match status" value="1"/>
</dbReference>
<name>A0A9N8EU67_9STRA</name>
<evidence type="ECO:0000259" key="1">
    <source>
        <dbReference type="Pfam" id="PF00650"/>
    </source>
</evidence>
<dbReference type="Pfam" id="PF00650">
    <property type="entry name" value="CRAL_TRIO"/>
    <property type="match status" value="1"/>
</dbReference>
<reference evidence="2" key="1">
    <citation type="submission" date="2020-06" db="EMBL/GenBank/DDBJ databases">
        <authorList>
            <consortium name="Plant Systems Biology data submission"/>
        </authorList>
    </citation>
    <scope>NUCLEOTIDE SEQUENCE</scope>
    <source>
        <strain evidence="2">D6</strain>
    </source>
</reference>
<keyword evidence="3" id="KW-1185">Reference proteome</keyword>
<dbReference type="EMBL" id="CAICTM010002182">
    <property type="protein sequence ID" value="CAB9528262.1"/>
    <property type="molecule type" value="Genomic_DNA"/>
</dbReference>
<feature type="domain" description="CRAL-TRIO" evidence="1">
    <location>
        <begin position="191"/>
        <end position="294"/>
    </location>
</feature>
<dbReference type="Proteomes" id="UP001153069">
    <property type="component" value="Unassembled WGS sequence"/>
</dbReference>
<evidence type="ECO:0000313" key="3">
    <source>
        <dbReference type="Proteomes" id="UP001153069"/>
    </source>
</evidence>
<protein>
    <recommendedName>
        <fullName evidence="1">CRAL-TRIO domain-containing protein</fullName>
    </recommendedName>
</protein>
<gene>
    <name evidence="2" type="ORF">SEMRO_2184_G318100.1</name>
</gene>
<dbReference type="AlphaFoldDB" id="A0A9N8EU67"/>
<accession>A0A9N8EU67</accession>
<dbReference type="Gene3D" id="3.40.525.10">
    <property type="entry name" value="CRAL-TRIO lipid binding domain"/>
    <property type="match status" value="1"/>
</dbReference>
<dbReference type="InterPro" id="IPR001251">
    <property type="entry name" value="CRAL-TRIO_dom"/>
</dbReference>